<evidence type="ECO:0000256" key="11">
    <source>
        <dbReference type="SAM" id="SignalP"/>
    </source>
</evidence>
<dbReference type="Gene3D" id="2.170.130.10">
    <property type="entry name" value="TonB-dependent receptor, plug domain"/>
    <property type="match status" value="1"/>
</dbReference>
<dbReference type="Pfam" id="PF00593">
    <property type="entry name" value="TonB_dep_Rec_b-barrel"/>
    <property type="match status" value="1"/>
</dbReference>
<dbReference type="EMBL" id="JAVDRL010000003">
    <property type="protein sequence ID" value="MDR6530596.1"/>
    <property type="molecule type" value="Genomic_DNA"/>
</dbReference>
<reference evidence="13 14" key="1">
    <citation type="submission" date="2023-07" db="EMBL/GenBank/DDBJ databases">
        <title>Sorghum-associated microbial communities from plants grown in Nebraska, USA.</title>
        <authorList>
            <person name="Schachtman D."/>
        </authorList>
    </citation>
    <scope>NUCLEOTIDE SEQUENCE [LARGE SCALE GENOMIC DNA]</scope>
    <source>
        <strain evidence="13 14">DS2154</strain>
    </source>
</reference>
<dbReference type="PANTHER" id="PTHR30069:SF29">
    <property type="entry name" value="HEMOGLOBIN AND HEMOGLOBIN-HAPTOGLOBIN-BINDING PROTEIN 1-RELATED"/>
    <property type="match status" value="1"/>
</dbReference>
<evidence type="ECO:0000313" key="14">
    <source>
        <dbReference type="Proteomes" id="UP001262754"/>
    </source>
</evidence>
<keyword evidence="5 11" id="KW-0732">Signal</keyword>
<feature type="region of interest" description="Disordered" evidence="10">
    <location>
        <begin position="30"/>
        <end position="49"/>
    </location>
</feature>
<keyword evidence="4" id="KW-0812">Transmembrane</keyword>
<dbReference type="SUPFAM" id="SSF56935">
    <property type="entry name" value="Porins"/>
    <property type="match status" value="1"/>
</dbReference>
<evidence type="ECO:0000256" key="8">
    <source>
        <dbReference type="ARBA" id="ARBA00023170"/>
    </source>
</evidence>
<proteinExistence type="predicted"/>
<dbReference type="InterPro" id="IPR036942">
    <property type="entry name" value="Beta-barrel_TonB_sf"/>
</dbReference>
<comment type="caution">
    <text evidence="13">The sequence shown here is derived from an EMBL/GenBank/DDBJ whole genome shotgun (WGS) entry which is preliminary data.</text>
</comment>
<keyword evidence="8" id="KW-0675">Receptor</keyword>
<gene>
    <name evidence="13" type="ORF">J2800_001332</name>
</gene>
<keyword evidence="3" id="KW-1134">Transmembrane beta strand</keyword>
<name>A0ABU1MY18_9CAUL</name>
<feature type="signal peptide" evidence="11">
    <location>
        <begin position="1"/>
        <end position="25"/>
    </location>
</feature>
<dbReference type="PANTHER" id="PTHR30069">
    <property type="entry name" value="TONB-DEPENDENT OUTER MEMBRANE RECEPTOR"/>
    <property type="match status" value="1"/>
</dbReference>
<keyword evidence="14" id="KW-1185">Reference proteome</keyword>
<dbReference type="InterPro" id="IPR000531">
    <property type="entry name" value="Beta-barrel_TonB"/>
</dbReference>
<organism evidence="13 14">
    <name type="scientific">Caulobacter rhizosphaerae</name>
    <dbReference type="NCBI Taxonomy" id="2010972"/>
    <lineage>
        <taxon>Bacteria</taxon>
        <taxon>Pseudomonadati</taxon>
        <taxon>Pseudomonadota</taxon>
        <taxon>Alphaproteobacteria</taxon>
        <taxon>Caulobacterales</taxon>
        <taxon>Caulobacteraceae</taxon>
        <taxon>Caulobacter</taxon>
    </lineage>
</organism>
<evidence type="ECO:0000313" key="13">
    <source>
        <dbReference type="EMBL" id="MDR6530596.1"/>
    </source>
</evidence>
<keyword evidence="6" id="KW-0798">TonB box</keyword>
<evidence type="ECO:0000256" key="4">
    <source>
        <dbReference type="ARBA" id="ARBA00022692"/>
    </source>
</evidence>
<evidence type="ECO:0000256" key="7">
    <source>
        <dbReference type="ARBA" id="ARBA00023136"/>
    </source>
</evidence>
<dbReference type="Proteomes" id="UP001262754">
    <property type="component" value="Unassembled WGS sequence"/>
</dbReference>
<evidence type="ECO:0000256" key="6">
    <source>
        <dbReference type="ARBA" id="ARBA00023077"/>
    </source>
</evidence>
<feature type="chain" id="PRO_5047533060" description="TonB-dependent receptor-like beta-barrel domain-containing protein" evidence="11">
    <location>
        <begin position="26"/>
        <end position="694"/>
    </location>
</feature>
<dbReference type="RefSeq" id="WP_310030172.1">
    <property type="nucleotide sequence ID" value="NZ_JAVDRL010000003.1"/>
</dbReference>
<dbReference type="InterPro" id="IPR039426">
    <property type="entry name" value="TonB-dep_rcpt-like"/>
</dbReference>
<evidence type="ECO:0000259" key="12">
    <source>
        <dbReference type="Pfam" id="PF00593"/>
    </source>
</evidence>
<evidence type="ECO:0000256" key="2">
    <source>
        <dbReference type="ARBA" id="ARBA00022448"/>
    </source>
</evidence>
<feature type="domain" description="TonB-dependent receptor-like beta-barrel" evidence="12">
    <location>
        <begin position="236"/>
        <end position="652"/>
    </location>
</feature>
<evidence type="ECO:0000256" key="9">
    <source>
        <dbReference type="ARBA" id="ARBA00023237"/>
    </source>
</evidence>
<keyword evidence="7" id="KW-0472">Membrane</keyword>
<keyword evidence="2" id="KW-0813">Transport</keyword>
<sequence>MTKTVLLATTAAALILTAAAGAAQASETAEAAPQAAQAPVPTGPTSQAPLDDAMQKGVLVFTPDFFAAQRPNTALDMVDRVPGFTVDDGTGARGFEGAVGNILINNNRPASKNDAGSDVLERTPASQVDRIELIRGGAPGIDMQGYSVVVNVILKTAASRQSILTWNNVLFDGGHDVWGGSYQFTAKSGERSWSVLLSDGVSTSDSNGVGRNIRRDAAGAVLRDEAFVNDSWGGSDTARVNYSGPLAGGKVEATAEYGAHDWKEWQRISAPGVLRASDYAEDTRSGELGVTWIRPLKPKWTLETRVIHQFERFDDVATGSDSEEGLDQRFTAKGDSSESIVRALVRHEAGAALTIEAGGELAYNMLDTQQAYVENGAPVALPSASVKVEELRGEAFTKATWRVNPRLTLEGGLRLETSTIKQSGDASNKESFFYAKPRFQATWTPKANHQVRVRFERELGQLDFEDFVASSDFDDGNVHGGNVDLVPEQRWISEITFERRFWGEGIVSIGYRHDQIIGVIDRKPLDGGLSATGNIGDGTLDRLSVNIVVPTDRWGVKGGRLTFKNDWNETHVTDPTTHKDRPISEVRPTQANIGFQQDIAAWKTQWGITWLPKLGRETFDPDQTGGWRGAAYFETFVEYKPTPTLSLRAQLNMWDDFVVRRTVYADRDTRAVAFTEDRDINPRSFWTLRVRKTF</sequence>
<dbReference type="InterPro" id="IPR037066">
    <property type="entry name" value="Plug_dom_sf"/>
</dbReference>
<protein>
    <recommendedName>
        <fullName evidence="12">TonB-dependent receptor-like beta-barrel domain-containing protein</fullName>
    </recommendedName>
</protein>
<feature type="compositionally biased region" description="Low complexity" evidence="10">
    <location>
        <begin position="30"/>
        <end position="45"/>
    </location>
</feature>
<accession>A0ABU1MY18</accession>
<keyword evidence="9" id="KW-0998">Cell outer membrane</keyword>
<evidence type="ECO:0000256" key="5">
    <source>
        <dbReference type="ARBA" id="ARBA00022729"/>
    </source>
</evidence>
<evidence type="ECO:0000256" key="10">
    <source>
        <dbReference type="SAM" id="MobiDB-lite"/>
    </source>
</evidence>
<evidence type="ECO:0000256" key="3">
    <source>
        <dbReference type="ARBA" id="ARBA00022452"/>
    </source>
</evidence>
<evidence type="ECO:0000256" key="1">
    <source>
        <dbReference type="ARBA" id="ARBA00004571"/>
    </source>
</evidence>
<comment type="subcellular location">
    <subcellularLocation>
        <location evidence="1">Cell outer membrane</location>
        <topology evidence="1">Multi-pass membrane protein</topology>
    </subcellularLocation>
</comment>
<dbReference type="Gene3D" id="2.40.170.20">
    <property type="entry name" value="TonB-dependent receptor, beta-barrel domain"/>
    <property type="match status" value="1"/>
</dbReference>